<dbReference type="Proteomes" id="UP000294835">
    <property type="component" value="Unassembled WGS sequence"/>
</dbReference>
<dbReference type="EMBL" id="SLXP01000001">
    <property type="protein sequence ID" value="TCP44020.1"/>
    <property type="molecule type" value="Genomic_DNA"/>
</dbReference>
<evidence type="ECO:0000256" key="1">
    <source>
        <dbReference type="SAM" id="MobiDB-lite"/>
    </source>
</evidence>
<protein>
    <submittedName>
        <fullName evidence="3">Uncharacterized protein</fullName>
    </submittedName>
</protein>
<keyword evidence="2" id="KW-1133">Transmembrane helix</keyword>
<dbReference type="AlphaFoldDB" id="A0A4R2Q5T8"/>
<keyword evidence="2" id="KW-0472">Membrane</keyword>
<dbReference type="RefSeq" id="WP_132460176.1">
    <property type="nucleotide sequence ID" value="NZ_SLXP01000001.1"/>
</dbReference>
<gene>
    <name evidence="3" type="ORF">EV662_101106</name>
</gene>
<feature type="region of interest" description="Disordered" evidence="1">
    <location>
        <begin position="80"/>
        <end position="110"/>
    </location>
</feature>
<comment type="caution">
    <text evidence="3">The sequence shown here is derived from an EMBL/GenBank/DDBJ whole genome shotgun (WGS) entry which is preliminary data.</text>
</comment>
<sequence length="110" mass="12834">MMKYFKGVKPEDWPAVILRGAALILIAIHLITFTFIYSHILFIATAVVMGLLLAREMYEDLAQRFFRLKAEEYEKDLMELQENNHPDDPRSLLIEGSHSMKDITARKTRH</sequence>
<organism evidence="3 4">
    <name type="scientific">Rhodovulum marinum</name>
    <dbReference type="NCBI Taxonomy" id="320662"/>
    <lineage>
        <taxon>Bacteria</taxon>
        <taxon>Pseudomonadati</taxon>
        <taxon>Pseudomonadota</taxon>
        <taxon>Alphaproteobacteria</taxon>
        <taxon>Rhodobacterales</taxon>
        <taxon>Paracoccaceae</taxon>
        <taxon>Rhodovulum</taxon>
    </lineage>
</organism>
<name>A0A4R2Q5T8_9RHOB</name>
<accession>A0A4R2Q5T8</accession>
<evidence type="ECO:0000256" key="2">
    <source>
        <dbReference type="SAM" id="Phobius"/>
    </source>
</evidence>
<keyword evidence="2" id="KW-0812">Transmembrane</keyword>
<feature type="transmembrane region" description="Helical" evidence="2">
    <location>
        <begin position="36"/>
        <end position="54"/>
    </location>
</feature>
<evidence type="ECO:0000313" key="3">
    <source>
        <dbReference type="EMBL" id="TCP44020.1"/>
    </source>
</evidence>
<reference evidence="3 4" key="1">
    <citation type="submission" date="2019-03" db="EMBL/GenBank/DDBJ databases">
        <title>Genomic Encyclopedia of Type Strains, Phase IV (KMG-IV): sequencing the most valuable type-strain genomes for metagenomic binning, comparative biology and taxonomic classification.</title>
        <authorList>
            <person name="Goeker M."/>
        </authorList>
    </citation>
    <scope>NUCLEOTIDE SEQUENCE [LARGE SCALE GENOMIC DNA]</scope>
    <source>
        <strain evidence="3 4">DSM 18063</strain>
    </source>
</reference>
<keyword evidence="4" id="KW-1185">Reference proteome</keyword>
<feature type="transmembrane region" description="Helical" evidence="2">
    <location>
        <begin position="12"/>
        <end position="30"/>
    </location>
</feature>
<feature type="compositionally biased region" description="Basic and acidic residues" evidence="1">
    <location>
        <begin position="80"/>
        <end position="90"/>
    </location>
</feature>
<evidence type="ECO:0000313" key="4">
    <source>
        <dbReference type="Proteomes" id="UP000294835"/>
    </source>
</evidence>
<proteinExistence type="predicted"/>
<dbReference type="OrthoDB" id="7871562at2"/>
<feature type="compositionally biased region" description="Basic and acidic residues" evidence="1">
    <location>
        <begin position="98"/>
        <end position="110"/>
    </location>
</feature>